<reference evidence="8" key="1">
    <citation type="submission" date="2024-10" db="EMBL/GenBank/DDBJ databases">
        <authorList>
            <person name="Ryan C."/>
        </authorList>
    </citation>
    <scope>NUCLEOTIDE SEQUENCE [LARGE SCALE GENOMIC DNA]</scope>
</reference>
<dbReference type="PANTHER" id="PTHR45707">
    <property type="entry name" value="C2 CALCIUM/LIPID-BINDING PLANT PHOSPHORIBOSYLTRANSFERASE FAMILY PROTEIN"/>
    <property type="match status" value="1"/>
</dbReference>
<dbReference type="Proteomes" id="UP001497457">
    <property type="component" value="Chromosome 7b"/>
</dbReference>
<dbReference type="Gene3D" id="2.60.40.10">
    <property type="entry name" value="Immunoglobulins"/>
    <property type="match status" value="1"/>
</dbReference>
<keyword evidence="1" id="KW-0808">Transferase</keyword>
<keyword evidence="2 5" id="KW-0547">Nucleotide-binding</keyword>
<dbReference type="SUPFAM" id="SSF50978">
    <property type="entry name" value="WD40 repeat-like"/>
    <property type="match status" value="1"/>
</dbReference>
<dbReference type="GO" id="GO:0005524">
    <property type="term" value="F:ATP binding"/>
    <property type="evidence" value="ECO:0007669"/>
    <property type="project" value="UniProtKB-UniRule"/>
</dbReference>
<dbReference type="InterPro" id="IPR017441">
    <property type="entry name" value="Protein_kinase_ATP_BS"/>
</dbReference>
<gene>
    <name evidence="8" type="ORF">URODEC1_LOCUS107854</name>
</gene>
<dbReference type="PROSITE" id="PS50202">
    <property type="entry name" value="MSP"/>
    <property type="match status" value="1"/>
</dbReference>
<dbReference type="Gene3D" id="1.10.510.10">
    <property type="entry name" value="Transferase(Phosphotransferase) domain 1"/>
    <property type="match status" value="1"/>
</dbReference>
<name>A0ABC9FPM2_9POAL</name>
<proteinExistence type="predicted"/>
<dbReference type="PROSITE" id="PS00108">
    <property type="entry name" value="PROTEIN_KINASE_ST"/>
    <property type="match status" value="1"/>
</dbReference>
<evidence type="ECO:0000313" key="9">
    <source>
        <dbReference type="Proteomes" id="UP001497457"/>
    </source>
</evidence>
<keyword evidence="9" id="KW-1185">Reference proteome</keyword>
<evidence type="ECO:0000313" key="8">
    <source>
        <dbReference type="EMBL" id="CAL5079917.1"/>
    </source>
</evidence>
<dbReference type="PROSITE" id="PS50011">
    <property type="entry name" value="PROTEIN_KINASE_DOM"/>
    <property type="match status" value="1"/>
</dbReference>
<evidence type="ECO:0000256" key="4">
    <source>
        <dbReference type="ARBA" id="ARBA00022840"/>
    </source>
</evidence>
<dbReference type="InterPro" id="IPR011009">
    <property type="entry name" value="Kinase-like_dom_sf"/>
</dbReference>
<dbReference type="InterPro" id="IPR008962">
    <property type="entry name" value="PapD-like_sf"/>
</dbReference>
<accession>A0ABC9FPM2</accession>
<dbReference type="PROSITE" id="PS00107">
    <property type="entry name" value="PROTEIN_KINASE_ATP"/>
    <property type="match status" value="1"/>
</dbReference>
<dbReference type="InterPro" id="IPR036322">
    <property type="entry name" value="WD40_repeat_dom_sf"/>
</dbReference>
<dbReference type="Pfam" id="PF00069">
    <property type="entry name" value="Pkinase"/>
    <property type="match status" value="1"/>
</dbReference>
<keyword evidence="3" id="KW-0418">Kinase</keyword>
<dbReference type="Gene3D" id="2.130.10.10">
    <property type="entry name" value="YVTN repeat-like/Quinoprotein amine dehydrogenase"/>
    <property type="match status" value="1"/>
</dbReference>
<dbReference type="AlphaFoldDB" id="A0ABC9FPM2"/>
<dbReference type="Gene3D" id="3.30.200.20">
    <property type="entry name" value="Phosphorylase Kinase, domain 1"/>
    <property type="match status" value="1"/>
</dbReference>
<dbReference type="SUPFAM" id="SSF56112">
    <property type="entry name" value="Protein kinase-like (PK-like)"/>
    <property type="match status" value="1"/>
</dbReference>
<evidence type="ECO:0008006" key="10">
    <source>
        <dbReference type="Google" id="ProtNLM"/>
    </source>
</evidence>
<organism evidence="8 9">
    <name type="scientific">Urochloa decumbens</name>
    <dbReference type="NCBI Taxonomy" id="240449"/>
    <lineage>
        <taxon>Eukaryota</taxon>
        <taxon>Viridiplantae</taxon>
        <taxon>Streptophyta</taxon>
        <taxon>Embryophyta</taxon>
        <taxon>Tracheophyta</taxon>
        <taxon>Spermatophyta</taxon>
        <taxon>Magnoliopsida</taxon>
        <taxon>Liliopsida</taxon>
        <taxon>Poales</taxon>
        <taxon>Poaceae</taxon>
        <taxon>PACMAD clade</taxon>
        <taxon>Panicoideae</taxon>
        <taxon>Panicodae</taxon>
        <taxon>Paniceae</taxon>
        <taxon>Melinidinae</taxon>
        <taxon>Urochloa</taxon>
    </lineage>
</organism>
<evidence type="ECO:0000256" key="3">
    <source>
        <dbReference type="ARBA" id="ARBA00022777"/>
    </source>
</evidence>
<protein>
    <recommendedName>
        <fullName evidence="10">Protein kinase domain-containing protein</fullName>
    </recommendedName>
</protein>
<feature type="binding site" evidence="5">
    <location>
        <position position="64"/>
    </location>
    <ligand>
        <name>ATP</name>
        <dbReference type="ChEBI" id="CHEBI:30616"/>
    </ligand>
</feature>
<keyword evidence="4 5" id="KW-0067">ATP-binding</keyword>
<evidence type="ECO:0000259" key="7">
    <source>
        <dbReference type="PROSITE" id="PS50202"/>
    </source>
</evidence>
<sequence length="727" mass="82462">MDYCAKRGYLERMLINDALKPKALAFSLLVRITSGFSDEKIIGRGASAKVYKGSIGNRSVAVKKLIVAPSQESQFKQEIECMMRVKHKNIVRFLGYCSESQGSVARYNGILVMADTQQRLLCFEYLPRGSLDKYITDASDPGLEWKECYQIINGICQGLHQLHKDNILHMDLKPGNILLDDNMVPKIADFGISRCMDENQSRVHTENQRGSWGYWAPEHVNNGDITKKCDLYSLGVIIMEILTGSKKCPDHGSNDVVESWINRLGEAPTNAQLEQIRVCAQLGIECMNQQPDKRPSDMKDIIDRLEKAGGTQEIQESGKLLHVQPTVLLFDMQPGKLIPCSLQLTNNTDEHIVFKLETTERVKWSQHFMTRLPLYGIVTARSTYTLVLTVLEWDVPDERFCDMILQSCTSSYDFIWKVGGKLGCAAFFEVKKTENAVNEVKLTAFLSEKKAHPISEPTGPGVKILSVEKPRTPLLSMDAHPSKPWIITGHACGHVRIWNHQTTAQRLLYSFKVSLGSVFSVKFIARKQWFISSSAEGLIHVYSYETKMQKLKSFRAHDGPISLAVHPTQPYVLSSPYYAGHHEKRLWDWNKGWECTRTFETEYFTRDLVCQVAFDPKETNDLFASASSHTVKVWSLDSSKSNYTLPGFFDGVNVLEFYTRDDQQYLIIISSNDNATKVWDMQKKEYVANNKLQTLSPVDSVFSHPNLPILLTPSASGAYFWSPKDFR</sequence>
<dbReference type="SMART" id="SM00320">
    <property type="entry name" value="WD40"/>
    <property type="match status" value="4"/>
</dbReference>
<dbReference type="EMBL" id="OZ075117">
    <property type="protein sequence ID" value="CAL5079917.1"/>
    <property type="molecule type" value="Genomic_DNA"/>
</dbReference>
<dbReference type="SMART" id="SM00220">
    <property type="entry name" value="S_TKc"/>
    <property type="match status" value="1"/>
</dbReference>
<dbReference type="InterPro" id="IPR000535">
    <property type="entry name" value="MSP_dom"/>
</dbReference>
<dbReference type="FunFam" id="1.10.510.10:FF:000870">
    <property type="entry name" value="OSJNBa0016N04.16-like protein"/>
    <property type="match status" value="1"/>
</dbReference>
<dbReference type="InterPro" id="IPR000719">
    <property type="entry name" value="Prot_kinase_dom"/>
</dbReference>
<dbReference type="PANTHER" id="PTHR45707:SF80">
    <property type="entry name" value="PROTEIN KINASE DOMAIN-CONTAINING PROTEIN"/>
    <property type="match status" value="1"/>
</dbReference>
<feature type="domain" description="Protein kinase" evidence="6">
    <location>
        <begin position="36"/>
        <end position="306"/>
    </location>
</feature>
<dbReference type="InterPro" id="IPR013783">
    <property type="entry name" value="Ig-like_fold"/>
</dbReference>
<dbReference type="InterPro" id="IPR001680">
    <property type="entry name" value="WD40_rpt"/>
</dbReference>
<dbReference type="GO" id="GO:0016301">
    <property type="term" value="F:kinase activity"/>
    <property type="evidence" value="ECO:0007669"/>
    <property type="project" value="UniProtKB-KW"/>
</dbReference>
<evidence type="ECO:0000259" key="6">
    <source>
        <dbReference type="PROSITE" id="PS50011"/>
    </source>
</evidence>
<evidence type="ECO:0000256" key="2">
    <source>
        <dbReference type="ARBA" id="ARBA00022741"/>
    </source>
</evidence>
<dbReference type="InterPro" id="IPR015943">
    <property type="entry name" value="WD40/YVTN_repeat-like_dom_sf"/>
</dbReference>
<dbReference type="InterPro" id="IPR008271">
    <property type="entry name" value="Ser/Thr_kinase_AS"/>
</dbReference>
<dbReference type="SUPFAM" id="SSF49354">
    <property type="entry name" value="PapD-like"/>
    <property type="match status" value="1"/>
</dbReference>
<dbReference type="Pfam" id="PF00400">
    <property type="entry name" value="WD40"/>
    <property type="match status" value="2"/>
</dbReference>
<feature type="domain" description="MSP" evidence="7">
    <location>
        <begin position="320"/>
        <end position="447"/>
    </location>
</feature>
<evidence type="ECO:0000256" key="5">
    <source>
        <dbReference type="PROSITE-ProRule" id="PRU10141"/>
    </source>
</evidence>
<evidence type="ECO:0000256" key="1">
    <source>
        <dbReference type="ARBA" id="ARBA00022679"/>
    </source>
</evidence>